<dbReference type="Proteomes" id="UP000663832">
    <property type="component" value="Unassembled WGS sequence"/>
</dbReference>
<evidence type="ECO:0000313" key="8">
    <source>
        <dbReference type="EMBL" id="CAF0810084.1"/>
    </source>
</evidence>
<feature type="compositionally biased region" description="Basic and acidic residues" evidence="5">
    <location>
        <begin position="314"/>
        <end position="330"/>
    </location>
</feature>
<evidence type="ECO:0000256" key="6">
    <source>
        <dbReference type="SAM" id="Phobius"/>
    </source>
</evidence>
<keyword evidence="3 6" id="KW-1133">Transmembrane helix</keyword>
<feature type="transmembrane region" description="Helical" evidence="6">
    <location>
        <begin position="128"/>
        <end position="154"/>
    </location>
</feature>
<evidence type="ECO:0000256" key="2">
    <source>
        <dbReference type="ARBA" id="ARBA00022692"/>
    </source>
</evidence>
<dbReference type="Proteomes" id="UP000663877">
    <property type="component" value="Unassembled WGS sequence"/>
</dbReference>
<dbReference type="GO" id="GO:0016020">
    <property type="term" value="C:membrane"/>
    <property type="evidence" value="ECO:0007669"/>
    <property type="project" value="UniProtKB-SubCell"/>
</dbReference>
<evidence type="ECO:0000256" key="5">
    <source>
        <dbReference type="SAM" id="MobiDB-lite"/>
    </source>
</evidence>
<gene>
    <name evidence="8" type="ORF">BJG266_LOCUS5685</name>
    <name evidence="9" type="ORF">QVE165_LOCUS11032</name>
</gene>
<dbReference type="AlphaFoldDB" id="A0A813TDK1"/>
<feature type="transmembrane region" description="Helical" evidence="6">
    <location>
        <begin position="39"/>
        <end position="57"/>
    </location>
</feature>
<evidence type="ECO:0000313" key="10">
    <source>
        <dbReference type="Proteomes" id="UP000663832"/>
    </source>
</evidence>
<feature type="transmembrane region" description="Helical" evidence="6">
    <location>
        <begin position="256"/>
        <end position="273"/>
    </location>
</feature>
<reference evidence="8" key="1">
    <citation type="submission" date="2021-02" db="EMBL/GenBank/DDBJ databases">
        <authorList>
            <person name="Nowell W R."/>
        </authorList>
    </citation>
    <scope>NUCLEOTIDE SEQUENCE</scope>
</reference>
<comment type="caution">
    <text evidence="8">The sequence shown here is derived from an EMBL/GenBank/DDBJ whole genome shotgun (WGS) entry which is preliminary data.</text>
</comment>
<evidence type="ECO:0000256" key="3">
    <source>
        <dbReference type="ARBA" id="ARBA00022989"/>
    </source>
</evidence>
<feature type="transmembrane region" description="Helical" evidence="6">
    <location>
        <begin position="217"/>
        <end position="236"/>
    </location>
</feature>
<sequence length="330" mass="38695">MDLNKAAVLALTIIQIPSVICATYIFFQIFQRTSSLRRLQNHLFIYLLIVATWNIIIDLPNTQVYFWTGTVSISTPWFCRFWNTSYLYSAALNRFLMAFMAIERHYLVFRPHFYHTHRSRLLFHYTPLVFMISVIFIYVLIANVFVSCPGSAFIYSIFMCGYTCAVRSTDLGTIYCWVFVFIPTTMTIIGCVLLPIRFIIQKRQLQRIQWHRARKMIVQMSIIAGTYTICWLPYTIVLQLDIAGILPFFDPNMNRFLALMPYVTSLLTPFIILQTIHDELNLGLVERIKRRFFPQRQRKIRPVVNSVGKQQDSANREKHTAINRNKIGES</sequence>
<evidence type="ECO:0000256" key="1">
    <source>
        <dbReference type="ARBA" id="ARBA00004370"/>
    </source>
</evidence>
<feature type="region of interest" description="Disordered" evidence="5">
    <location>
        <begin position="304"/>
        <end position="330"/>
    </location>
</feature>
<evidence type="ECO:0000256" key="4">
    <source>
        <dbReference type="ARBA" id="ARBA00023136"/>
    </source>
</evidence>
<dbReference type="CDD" id="cd00637">
    <property type="entry name" value="7tm_classA_rhodopsin-like"/>
    <property type="match status" value="1"/>
</dbReference>
<dbReference type="SUPFAM" id="SSF81321">
    <property type="entry name" value="Family A G protein-coupled receptor-like"/>
    <property type="match status" value="1"/>
</dbReference>
<proteinExistence type="predicted"/>
<comment type="subcellular location">
    <subcellularLocation>
        <location evidence="1">Membrane</location>
    </subcellularLocation>
</comment>
<protein>
    <recommendedName>
        <fullName evidence="7">G-protein coupled receptors family 1 profile domain-containing protein</fullName>
    </recommendedName>
</protein>
<dbReference type="InterPro" id="IPR017452">
    <property type="entry name" value="GPCR_Rhodpsn_7TM"/>
</dbReference>
<dbReference type="Pfam" id="PF00001">
    <property type="entry name" value="7tm_1"/>
    <property type="match status" value="1"/>
</dbReference>
<feature type="domain" description="G-protein coupled receptors family 1 profile" evidence="7">
    <location>
        <begin position="22"/>
        <end position="272"/>
    </location>
</feature>
<dbReference type="EMBL" id="CAJNOI010000015">
    <property type="protein sequence ID" value="CAF0810084.1"/>
    <property type="molecule type" value="Genomic_DNA"/>
</dbReference>
<feature type="transmembrane region" description="Helical" evidence="6">
    <location>
        <begin position="86"/>
        <end position="107"/>
    </location>
</feature>
<name>A0A813TDK1_9BILA</name>
<keyword evidence="10" id="KW-1185">Reference proteome</keyword>
<feature type="transmembrane region" description="Helical" evidence="6">
    <location>
        <begin position="174"/>
        <end position="196"/>
    </location>
</feature>
<keyword evidence="2 6" id="KW-0812">Transmembrane</keyword>
<dbReference type="EMBL" id="CAJNOM010000052">
    <property type="protein sequence ID" value="CAF0929742.1"/>
    <property type="molecule type" value="Genomic_DNA"/>
</dbReference>
<accession>A0A813TDK1</accession>
<evidence type="ECO:0000313" key="11">
    <source>
        <dbReference type="Proteomes" id="UP000663877"/>
    </source>
</evidence>
<evidence type="ECO:0000259" key="7">
    <source>
        <dbReference type="PROSITE" id="PS50262"/>
    </source>
</evidence>
<dbReference type="OrthoDB" id="10010376at2759"/>
<organism evidence="8 11">
    <name type="scientific">Adineta steineri</name>
    <dbReference type="NCBI Taxonomy" id="433720"/>
    <lineage>
        <taxon>Eukaryota</taxon>
        <taxon>Metazoa</taxon>
        <taxon>Spiralia</taxon>
        <taxon>Gnathifera</taxon>
        <taxon>Rotifera</taxon>
        <taxon>Eurotatoria</taxon>
        <taxon>Bdelloidea</taxon>
        <taxon>Adinetida</taxon>
        <taxon>Adinetidae</taxon>
        <taxon>Adineta</taxon>
    </lineage>
</organism>
<feature type="transmembrane region" description="Helical" evidence="6">
    <location>
        <begin position="6"/>
        <end position="27"/>
    </location>
</feature>
<dbReference type="Gene3D" id="1.20.1070.10">
    <property type="entry name" value="Rhodopsin 7-helix transmembrane proteins"/>
    <property type="match status" value="1"/>
</dbReference>
<dbReference type="InterPro" id="IPR000276">
    <property type="entry name" value="GPCR_Rhodpsn"/>
</dbReference>
<keyword evidence="4 6" id="KW-0472">Membrane</keyword>
<dbReference type="PROSITE" id="PS50262">
    <property type="entry name" value="G_PROTEIN_RECEP_F1_2"/>
    <property type="match status" value="1"/>
</dbReference>
<evidence type="ECO:0000313" key="9">
    <source>
        <dbReference type="EMBL" id="CAF0929742.1"/>
    </source>
</evidence>
<dbReference type="GO" id="GO:0004930">
    <property type="term" value="F:G protein-coupled receptor activity"/>
    <property type="evidence" value="ECO:0007669"/>
    <property type="project" value="InterPro"/>
</dbReference>